<comment type="caution">
    <text evidence="2">The sequence shown here is derived from an EMBL/GenBank/DDBJ whole genome shotgun (WGS) entry which is preliminary data.</text>
</comment>
<dbReference type="AlphaFoldDB" id="A0A9R1V5T6"/>
<accession>A0A9R1V5T6</accession>
<organism evidence="2 3">
    <name type="scientific">Lactuca sativa</name>
    <name type="common">Garden lettuce</name>
    <dbReference type="NCBI Taxonomy" id="4236"/>
    <lineage>
        <taxon>Eukaryota</taxon>
        <taxon>Viridiplantae</taxon>
        <taxon>Streptophyta</taxon>
        <taxon>Embryophyta</taxon>
        <taxon>Tracheophyta</taxon>
        <taxon>Spermatophyta</taxon>
        <taxon>Magnoliopsida</taxon>
        <taxon>eudicotyledons</taxon>
        <taxon>Gunneridae</taxon>
        <taxon>Pentapetalae</taxon>
        <taxon>asterids</taxon>
        <taxon>campanulids</taxon>
        <taxon>Asterales</taxon>
        <taxon>Asteraceae</taxon>
        <taxon>Cichorioideae</taxon>
        <taxon>Cichorieae</taxon>
        <taxon>Lactucinae</taxon>
        <taxon>Lactuca</taxon>
    </lineage>
</organism>
<evidence type="ECO:0000313" key="3">
    <source>
        <dbReference type="Proteomes" id="UP000235145"/>
    </source>
</evidence>
<protein>
    <submittedName>
        <fullName evidence="2">Uncharacterized protein</fullName>
    </submittedName>
</protein>
<gene>
    <name evidence="2" type="ORF">LSAT_V11C600325230</name>
</gene>
<keyword evidence="3" id="KW-1185">Reference proteome</keyword>
<dbReference type="EMBL" id="NBSK02000006">
    <property type="protein sequence ID" value="KAJ0200255.1"/>
    <property type="molecule type" value="Genomic_DNA"/>
</dbReference>
<proteinExistence type="predicted"/>
<evidence type="ECO:0000313" key="2">
    <source>
        <dbReference type="EMBL" id="KAJ0200255.1"/>
    </source>
</evidence>
<reference evidence="2 3" key="1">
    <citation type="journal article" date="2017" name="Nat. Commun.">
        <title>Genome assembly with in vitro proximity ligation data and whole-genome triplication in lettuce.</title>
        <authorList>
            <person name="Reyes-Chin-Wo S."/>
            <person name="Wang Z."/>
            <person name="Yang X."/>
            <person name="Kozik A."/>
            <person name="Arikit S."/>
            <person name="Song C."/>
            <person name="Xia L."/>
            <person name="Froenicke L."/>
            <person name="Lavelle D.O."/>
            <person name="Truco M.J."/>
            <person name="Xia R."/>
            <person name="Zhu S."/>
            <person name="Xu C."/>
            <person name="Xu H."/>
            <person name="Xu X."/>
            <person name="Cox K."/>
            <person name="Korf I."/>
            <person name="Meyers B.C."/>
            <person name="Michelmore R.W."/>
        </authorList>
    </citation>
    <scope>NUCLEOTIDE SEQUENCE [LARGE SCALE GENOMIC DNA]</scope>
    <source>
        <strain evidence="3">cv. Salinas</strain>
        <tissue evidence="2">Seedlings</tissue>
    </source>
</reference>
<feature type="region of interest" description="Disordered" evidence="1">
    <location>
        <begin position="153"/>
        <end position="191"/>
    </location>
</feature>
<dbReference type="Proteomes" id="UP000235145">
    <property type="component" value="Unassembled WGS sequence"/>
</dbReference>
<sequence length="191" mass="22060">MVEFISIKLHFQGVFINKPFCYSNCIHHVFDDIDFAGMTHKDFIVFLERFTQEKCQKVYYYQPDLEIPAGLTLISNDLEYQEFIDFAYRCGVQLTHLQAFCDVVSKEKDIEDNCSIMSNMSIEMGNGVDLTLTEFMSPQKSNMEGVMYNGISQENANEDATKVESLQDEEDDNVSDVKVQPRFNEDIPLKK</sequence>
<name>A0A9R1V5T6_LACSA</name>
<evidence type="ECO:0000256" key="1">
    <source>
        <dbReference type="SAM" id="MobiDB-lite"/>
    </source>
</evidence>